<evidence type="ECO:0000259" key="8">
    <source>
        <dbReference type="Pfam" id="PF11701"/>
    </source>
</evidence>
<evidence type="ECO:0000313" key="9">
    <source>
        <dbReference type="EMBL" id="CAL4178392.1"/>
    </source>
</evidence>
<dbReference type="GO" id="GO:0007517">
    <property type="term" value="P:muscle organ development"/>
    <property type="evidence" value="ECO:0007669"/>
    <property type="project" value="UniProtKB-KW"/>
</dbReference>
<dbReference type="FunFam" id="1.25.10.10:FF:000043">
    <property type="entry name" value="Unc-45 myosin chaperone B"/>
    <property type="match status" value="1"/>
</dbReference>
<keyword evidence="5" id="KW-0221">Differentiation</keyword>
<feature type="repeat" description="TPR" evidence="7">
    <location>
        <begin position="6"/>
        <end position="39"/>
    </location>
</feature>
<dbReference type="InterPro" id="IPR011989">
    <property type="entry name" value="ARM-like"/>
</dbReference>
<evidence type="ECO:0000256" key="2">
    <source>
        <dbReference type="ARBA" id="ARBA00022473"/>
    </source>
</evidence>
<comment type="caution">
    <text evidence="9">The sequence shown here is derived from an EMBL/GenBank/DDBJ whole genome shotgun (WGS) entry which is preliminary data.</text>
</comment>
<keyword evidence="2" id="KW-0217">Developmental protein</keyword>
<keyword evidence="4" id="KW-0517">Myogenesis</keyword>
<organism evidence="9 10">
    <name type="scientific">Meganyctiphanes norvegica</name>
    <name type="common">Northern krill</name>
    <name type="synonym">Thysanopoda norvegica</name>
    <dbReference type="NCBI Taxonomy" id="48144"/>
    <lineage>
        <taxon>Eukaryota</taxon>
        <taxon>Metazoa</taxon>
        <taxon>Ecdysozoa</taxon>
        <taxon>Arthropoda</taxon>
        <taxon>Crustacea</taxon>
        <taxon>Multicrustacea</taxon>
        <taxon>Malacostraca</taxon>
        <taxon>Eumalacostraca</taxon>
        <taxon>Eucarida</taxon>
        <taxon>Euphausiacea</taxon>
        <taxon>Euphausiidae</taxon>
        <taxon>Meganyctiphanes</taxon>
    </lineage>
</organism>
<evidence type="ECO:0000256" key="3">
    <source>
        <dbReference type="ARBA" id="ARBA00022490"/>
    </source>
</evidence>
<dbReference type="SMART" id="SM00028">
    <property type="entry name" value="TPR"/>
    <property type="match status" value="4"/>
</dbReference>
<dbReference type="Proteomes" id="UP001497623">
    <property type="component" value="Unassembled WGS sequence"/>
</dbReference>
<dbReference type="PANTHER" id="PTHR45994:SF1">
    <property type="entry name" value="FI21225P1"/>
    <property type="match status" value="1"/>
</dbReference>
<dbReference type="InterPro" id="IPR019734">
    <property type="entry name" value="TPR_rpt"/>
</dbReference>
<dbReference type="GO" id="GO:0030154">
    <property type="term" value="P:cell differentiation"/>
    <property type="evidence" value="ECO:0007669"/>
    <property type="project" value="UniProtKB-KW"/>
</dbReference>
<dbReference type="Pfam" id="PF11701">
    <property type="entry name" value="UNC45-central"/>
    <property type="match status" value="1"/>
</dbReference>
<keyword evidence="10" id="KW-1185">Reference proteome</keyword>
<evidence type="ECO:0000313" key="10">
    <source>
        <dbReference type="Proteomes" id="UP001497623"/>
    </source>
</evidence>
<dbReference type="InterPro" id="IPR024660">
    <property type="entry name" value="UCS_central_dom"/>
</dbReference>
<evidence type="ECO:0000256" key="5">
    <source>
        <dbReference type="ARBA" id="ARBA00022782"/>
    </source>
</evidence>
<dbReference type="AlphaFoldDB" id="A0AAV2SCF9"/>
<evidence type="ECO:0000256" key="1">
    <source>
        <dbReference type="ARBA" id="ARBA00004556"/>
    </source>
</evidence>
<keyword evidence="3" id="KW-0963">Cytoplasm</keyword>
<dbReference type="SUPFAM" id="SSF48371">
    <property type="entry name" value="ARM repeat"/>
    <property type="match status" value="2"/>
</dbReference>
<evidence type="ECO:0000256" key="4">
    <source>
        <dbReference type="ARBA" id="ARBA00022541"/>
    </source>
</evidence>
<dbReference type="Gene3D" id="1.25.40.10">
    <property type="entry name" value="Tetratricopeptide repeat domain"/>
    <property type="match status" value="1"/>
</dbReference>
<dbReference type="InterPro" id="IPR016024">
    <property type="entry name" value="ARM-type_fold"/>
</dbReference>
<evidence type="ECO:0000256" key="6">
    <source>
        <dbReference type="ARBA" id="ARBA00023186"/>
    </source>
</evidence>
<sequence>MAEKTPTQFKDEGNAAYKEGDWNKAIDKYTEGLKLSKDTNERAVLYKNRAAVFLKNEEFEKVVKDCTACLEITPTDPKALFRRAQAYVATELPEKAYVDAMLAQKSDPKNKELQAMLASLHMVVQNKMEENHKVSGKVKQLFDILFDSSMEKDKRETCANNLVALAREKAGAELLLKEGILGRLVLMLKTEKNTEIKLACTRSIGAFSTSVERVQTILKECGLPWLLDLMNSTHAQQVNAGQYVFQVMLNTLAGMDLKKERKSDKNLKEENKTEIDTIMAVLIKSVTNRTMSGICRDSVIELITRNVVYEALDWGEKLIKIGGVEALMDVASELEEYHYESAISITDNTRITTSICMAKVYESRDDDKKRGKFYEQMEQYLQQHLLDPTMESKVRVAVAITTLLLGPLDLGNQLISREGILEMIMVMASSEEVLEQKVACEALIAAASKKDKCRAIITQGVNILKKLYQSKDDSIRVRALVGLCKLGSMGGTDASMKPFAEGAGLKLAEACRRFLVNPTKDREMRRWSCEGLSYLTLDADVKERLIEDLPALRSMIELAKSGDLNCLYGVVTTFCNLMNAYDKQEIIPEMMELAKFAKQHIPEEHELDEQDFVDKRVSILVEEGAGAALVALSKTESHNSKELIARLFNGMVSMAEHRGLVVQQGGTKALLGLAMDGTKKGKLQASQALARIAITINPEQAFPGQRAYEVVRPLLKLLALDVEGLMNFEGLMGLTNLAGMSESVRQRIIKEKGIGEIEHYMFEYHEMIRRAAIQCMCNMCMSPDVIKQLEGQNDKFKYLFLCTADEDEEIIKAAAGALCMVLPESERCCKKVFDAKDWEDTLKFILTHPVKEIQYRGTIIVYHLVATDKETARRVMETHCKDALKAIANITNPELCHPKAREFAHDTLKLAAQEYDLVDDPDIKED</sequence>
<name>A0AAV2SCF9_MEGNR</name>
<protein>
    <recommendedName>
        <fullName evidence="8">UNC-45/Cro1/She4 central domain-containing protein</fullName>
    </recommendedName>
</protein>
<proteinExistence type="predicted"/>
<dbReference type="PANTHER" id="PTHR45994">
    <property type="entry name" value="FI21225P1"/>
    <property type="match status" value="1"/>
</dbReference>
<evidence type="ECO:0000256" key="7">
    <source>
        <dbReference type="PROSITE-ProRule" id="PRU00339"/>
    </source>
</evidence>
<feature type="domain" description="UNC-45/Cro1/She4 central" evidence="8">
    <location>
        <begin position="332"/>
        <end position="486"/>
    </location>
</feature>
<dbReference type="Gene3D" id="1.25.10.10">
    <property type="entry name" value="Leucine-rich Repeat Variant"/>
    <property type="match status" value="2"/>
</dbReference>
<comment type="subcellular location">
    <subcellularLocation>
        <location evidence="1">Cytoplasm</location>
        <location evidence="1">Perinuclear region</location>
    </subcellularLocation>
</comment>
<gene>
    <name evidence="9" type="ORF">MNOR_LOCUS35017</name>
</gene>
<reference evidence="9 10" key="1">
    <citation type="submission" date="2024-05" db="EMBL/GenBank/DDBJ databases">
        <authorList>
            <person name="Wallberg A."/>
        </authorList>
    </citation>
    <scope>NUCLEOTIDE SEQUENCE [LARGE SCALE GENOMIC DNA]</scope>
</reference>
<accession>A0AAV2SCF9</accession>
<dbReference type="SUPFAM" id="SSF48452">
    <property type="entry name" value="TPR-like"/>
    <property type="match status" value="1"/>
</dbReference>
<dbReference type="InterPro" id="IPR011990">
    <property type="entry name" value="TPR-like_helical_dom_sf"/>
</dbReference>
<keyword evidence="7" id="KW-0802">TPR repeat</keyword>
<dbReference type="PROSITE" id="PS50005">
    <property type="entry name" value="TPR"/>
    <property type="match status" value="1"/>
</dbReference>
<keyword evidence="6" id="KW-0143">Chaperone</keyword>
<dbReference type="EMBL" id="CAXKWB010056514">
    <property type="protein sequence ID" value="CAL4178392.1"/>
    <property type="molecule type" value="Genomic_DNA"/>
</dbReference>
<dbReference type="GO" id="GO:0051879">
    <property type="term" value="F:Hsp90 protein binding"/>
    <property type="evidence" value="ECO:0007669"/>
    <property type="project" value="TreeGrafter"/>
</dbReference>
<dbReference type="GO" id="GO:0048471">
    <property type="term" value="C:perinuclear region of cytoplasm"/>
    <property type="evidence" value="ECO:0007669"/>
    <property type="project" value="UniProtKB-SubCell"/>
</dbReference>